<evidence type="ECO:0000313" key="3">
    <source>
        <dbReference type="Proteomes" id="UP001152485"/>
    </source>
</evidence>
<proteinExistence type="predicted"/>
<dbReference type="InterPro" id="IPR015813">
    <property type="entry name" value="Pyrv/PenolPyrv_kinase-like_dom"/>
</dbReference>
<comment type="caution">
    <text evidence="2">The sequence shown here is derived from an EMBL/GenBank/DDBJ whole genome shotgun (WGS) entry which is preliminary data.</text>
</comment>
<evidence type="ECO:0000256" key="1">
    <source>
        <dbReference type="ARBA" id="ARBA00022723"/>
    </source>
</evidence>
<dbReference type="InterPro" id="IPR040442">
    <property type="entry name" value="Pyrv_kinase-like_dom_sf"/>
</dbReference>
<gene>
    <name evidence="2" type="ORF">PSECIP111951_02864</name>
</gene>
<dbReference type="PANTHER" id="PTHR42905:SF16">
    <property type="entry name" value="CARBOXYPHOSPHONOENOLPYRUVATE PHOSPHONOMUTASE-LIKE PROTEIN (AFU_ORTHOLOGUE AFUA_5G07230)"/>
    <property type="match status" value="1"/>
</dbReference>
<evidence type="ECO:0008006" key="4">
    <source>
        <dbReference type="Google" id="ProtNLM"/>
    </source>
</evidence>
<dbReference type="Gene3D" id="3.20.20.60">
    <property type="entry name" value="Phosphoenolpyruvate-binding domains"/>
    <property type="match status" value="1"/>
</dbReference>
<keyword evidence="1" id="KW-0479">Metal-binding</keyword>
<dbReference type="PANTHER" id="PTHR42905">
    <property type="entry name" value="PHOSPHOENOLPYRUVATE CARBOXYLASE"/>
    <property type="match status" value="1"/>
</dbReference>
<dbReference type="CDD" id="cd00377">
    <property type="entry name" value="ICL_PEPM"/>
    <property type="match status" value="1"/>
</dbReference>
<name>A0ABM9GM54_9GAMM</name>
<dbReference type="RefSeq" id="WP_261594171.1">
    <property type="nucleotide sequence ID" value="NZ_CAMAPD010000014.1"/>
</dbReference>
<accession>A0ABM9GM54</accession>
<dbReference type="Pfam" id="PF13714">
    <property type="entry name" value="PEP_mutase"/>
    <property type="match status" value="1"/>
</dbReference>
<protein>
    <recommendedName>
        <fullName evidence="4">Isocitrate lyase/phosphoenolpyruvate mutase family protein</fullName>
    </recommendedName>
</protein>
<reference evidence="2 3" key="1">
    <citation type="submission" date="2022-07" db="EMBL/GenBank/DDBJ databases">
        <authorList>
            <person name="Criscuolo A."/>
        </authorList>
    </citation>
    <scope>NUCLEOTIDE SEQUENCE [LARGE SCALE GENOMIC DNA]</scope>
    <source>
        <strain evidence="3">CIP 111951</strain>
    </source>
</reference>
<dbReference type="EMBL" id="CAMAPD010000014">
    <property type="protein sequence ID" value="CAH9063245.1"/>
    <property type="molecule type" value="Genomic_DNA"/>
</dbReference>
<dbReference type="SUPFAM" id="SSF51621">
    <property type="entry name" value="Phosphoenolpyruvate/pyruvate domain"/>
    <property type="match status" value="1"/>
</dbReference>
<sequence>MNKYHHFHQLHSQTTLFKLLNAWDPLSAVLLQQGGCQAIGTTSRGMANERTQNDGESCAFNTFLMQTKQIINAVDIGVSVDIESGFSDDIQAICEHVLAIVELGAVGINIEDSSKVTGQLRDLDQQSEILRAIKRTLHSAGFSQVFINARIDTHLSPVRHFTDTLSRAKAYENSGVDGVFVPGIINRNDIKVLSRQLHIPLNVLALPYCNHNEQLHNWGVKRLSFGNTLSDNCIDLIQKMTVAALNDQDHSALFQHQPLQLPF</sequence>
<organism evidence="2 3">
    <name type="scientific">Pseudoalteromonas holothuriae</name>
    <dbReference type="NCBI Taxonomy" id="2963714"/>
    <lineage>
        <taxon>Bacteria</taxon>
        <taxon>Pseudomonadati</taxon>
        <taxon>Pseudomonadota</taxon>
        <taxon>Gammaproteobacteria</taxon>
        <taxon>Alteromonadales</taxon>
        <taxon>Pseudoalteromonadaceae</taxon>
        <taxon>Pseudoalteromonas</taxon>
    </lineage>
</organism>
<dbReference type="InterPro" id="IPR039556">
    <property type="entry name" value="ICL/PEPM"/>
</dbReference>
<evidence type="ECO:0000313" key="2">
    <source>
        <dbReference type="EMBL" id="CAH9063245.1"/>
    </source>
</evidence>
<dbReference type="Proteomes" id="UP001152485">
    <property type="component" value="Unassembled WGS sequence"/>
</dbReference>